<evidence type="ECO:0000313" key="4">
    <source>
        <dbReference type="EMBL" id="SHN85454.1"/>
    </source>
</evidence>
<dbReference type="SUPFAM" id="SSF55961">
    <property type="entry name" value="Bet v1-like"/>
    <property type="match status" value="1"/>
</dbReference>
<accession>A0A1M7UR99</accession>
<dbReference type="OrthoDB" id="8117292at2"/>
<evidence type="ECO:0000256" key="2">
    <source>
        <dbReference type="SAM" id="MobiDB-lite"/>
    </source>
</evidence>
<comment type="similarity">
    <text evidence="1">Belongs to the AHA1 family.</text>
</comment>
<protein>
    <submittedName>
        <fullName evidence="4">Uncharacterized conserved protein YndB, AHSA1/START domain</fullName>
    </submittedName>
</protein>
<gene>
    <name evidence="4" type="ORF">SAMN05660350_03766</name>
</gene>
<dbReference type="RefSeq" id="WP_083606434.1">
    <property type="nucleotide sequence ID" value="NZ_FRDM01000026.1"/>
</dbReference>
<proteinExistence type="inferred from homology"/>
<evidence type="ECO:0000313" key="5">
    <source>
        <dbReference type="Proteomes" id="UP000184428"/>
    </source>
</evidence>
<evidence type="ECO:0000256" key="1">
    <source>
        <dbReference type="ARBA" id="ARBA00006817"/>
    </source>
</evidence>
<dbReference type="AlphaFoldDB" id="A0A1M7UR99"/>
<feature type="region of interest" description="Disordered" evidence="2">
    <location>
        <begin position="1"/>
        <end position="26"/>
    </location>
</feature>
<dbReference type="EMBL" id="FRDM01000026">
    <property type="protein sequence ID" value="SHN85454.1"/>
    <property type="molecule type" value="Genomic_DNA"/>
</dbReference>
<organism evidence="4 5">
    <name type="scientific">Geodermatophilus obscurus</name>
    <dbReference type="NCBI Taxonomy" id="1861"/>
    <lineage>
        <taxon>Bacteria</taxon>
        <taxon>Bacillati</taxon>
        <taxon>Actinomycetota</taxon>
        <taxon>Actinomycetes</taxon>
        <taxon>Geodermatophilales</taxon>
        <taxon>Geodermatophilaceae</taxon>
        <taxon>Geodermatophilus</taxon>
    </lineage>
</organism>
<dbReference type="Pfam" id="PF08327">
    <property type="entry name" value="AHSA1"/>
    <property type="match status" value="1"/>
</dbReference>
<dbReference type="Gene3D" id="3.30.530.20">
    <property type="match status" value="1"/>
</dbReference>
<dbReference type="Proteomes" id="UP000184428">
    <property type="component" value="Unassembled WGS sequence"/>
</dbReference>
<reference evidence="4 5" key="1">
    <citation type="submission" date="2016-12" db="EMBL/GenBank/DDBJ databases">
        <authorList>
            <person name="Song W.-J."/>
            <person name="Kurnit D.M."/>
        </authorList>
    </citation>
    <scope>NUCLEOTIDE SEQUENCE [LARGE SCALE GENOMIC DNA]</scope>
    <source>
        <strain evidence="4 5">DSM 43162</strain>
    </source>
</reference>
<dbReference type="InterPro" id="IPR023393">
    <property type="entry name" value="START-like_dom_sf"/>
</dbReference>
<dbReference type="InterPro" id="IPR013538">
    <property type="entry name" value="ASHA1/2-like_C"/>
</dbReference>
<sequence length="181" mass="20262">MTQQDARTQQDALSDAMARRGVVTTEDDGRQRLEFRRSWPDPVEDVWSALTEPDRLARWIGTYDGERAPGGTGTFTMTHEDEPVGEVLRIAECDPPRRLVVEWVGQDDWSVELDLWADEGRTVLRFRQVFAADADVADFAAGWHWYLDKFGAEVGGRPVPGDWNAFVTEVAGPVYGMSSGS</sequence>
<evidence type="ECO:0000259" key="3">
    <source>
        <dbReference type="Pfam" id="PF08327"/>
    </source>
</evidence>
<name>A0A1M7UR99_9ACTN</name>
<feature type="compositionally biased region" description="Polar residues" evidence="2">
    <location>
        <begin position="1"/>
        <end position="12"/>
    </location>
</feature>
<feature type="domain" description="Activator of Hsp90 ATPase homologue 1/2-like C-terminal" evidence="3">
    <location>
        <begin position="42"/>
        <end position="153"/>
    </location>
</feature>